<protein>
    <submittedName>
        <fullName evidence="1">Uncharacterized protein</fullName>
    </submittedName>
</protein>
<name>A0ACC2F175_DALPE</name>
<accession>A0ACC2F175</accession>
<reference evidence="1" key="1">
    <citation type="submission" date="2021-05" db="EMBL/GenBank/DDBJ databases">
        <authorList>
            <person name="Pan Q."/>
            <person name="Jouanno E."/>
            <person name="Zahm M."/>
            <person name="Klopp C."/>
            <person name="Cabau C."/>
            <person name="Louis A."/>
            <person name="Berthelot C."/>
            <person name="Parey E."/>
            <person name="Roest Crollius H."/>
            <person name="Montfort J."/>
            <person name="Robinson-Rechavi M."/>
            <person name="Bouchez O."/>
            <person name="Lampietro C."/>
            <person name="Lopez Roques C."/>
            <person name="Donnadieu C."/>
            <person name="Postlethwait J."/>
            <person name="Bobe J."/>
            <person name="Dillon D."/>
            <person name="Chandos A."/>
            <person name="von Hippel F."/>
            <person name="Guiguen Y."/>
        </authorList>
    </citation>
    <scope>NUCLEOTIDE SEQUENCE</scope>
    <source>
        <strain evidence="1">YG-Jan2019</strain>
    </source>
</reference>
<gene>
    <name evidence="1" type="ORF">DPEC_G00348660</name>
</gene>
<organism evidence="1 2">
    <name type="scientific">Dallia pectoralis</name>
    <name type="common">Alaska blackfish</name>
    <dbReference type="NCBI Taxonomy" id="75939"/>
    <lineage>
        <taxon>Eukaryota</taxon>
        <taxon>Metazoa</taxon>
        <taxon>Chordata</taxon>
        <taxon>Craniata</taxon>
        <taxon>Vertebrata</taxon>
        <taxon>Euteleostomi</taxon>
        <taxon>Actinopterygii</taxon>
        <taxon>Neopterygii</taxon>
        <taxon>Teleostei</taxon>
        <taxon>Protacanthopterygii</taxon>
        <taxon>Esociformes</taxon>
        <taxon>Umbridae</taxon>
        <taxon>Dallia</taxon>
    </lineage>
</organism>
<sequence>MLVPLRPPTDSTNHYTFGLIGDDVIVPLFLCRSLTTAMAAVARLLFRVTGSKASTAHVNSGAPGVLGTSLLSLSPKCSSKLQTQKKHASHFTYHPDPVPTMYGPTTKMNLFQSVTSALDNTLGSDPTAVIFGEDVAFGGVFRCTVGLRDKYGKDRIFNTPLCEQGIVGFGIGAAAAGATAIAEIQFADYIYPAFDQIVNEAAKYRYRSGNLFDCGNLTIRAPWGCVGHGSLYHSQSPEAFFAHCPGIKIVIPRGPVQCKGLLLSCIEDHNPCIFFEPKILYRAAVEQVPTEAYTIPLSQAEVLQEGSDVTLIAWGTQVHVLKEVVNMAQEKLGVSCELIDLQTILPWDTETVCKSVAKTGRLLISHEAPVTGGFAAEISSTVQEECFLNLEAPIARVCGCQEVDQLLISIYSAPRSNLSEDFTANRSYYFPSHCPYLEK</sequence>
<dbReference type="EMBL" id="CM055763">
    <property type="protein sequence ID" value="KAJ7985108.1"/>
    <property type="molecule type" value="Genomic_DNA"/>
</dbReference>
<dbReference type="Proteomes" id="UP001157502">
    <property type="component" value="Chromosome 36"/>
</dbReference>
<proteinExistence type="predicted"/>
<evidence type="ECO:0000313" key="2">
    <source>
        <dbReference type="Proteomes" id="UP001157502"/>
    </source>
</evidence>
<keyword evidence="2" id="KW-1185">Reference proteome</keyword>
<comment type="caution">
    <text evidence="1">The sequence shown here is derived from an EMBL/GenBank/DDBJ whole genome shotgun (WGS) entry which is preliminary data.</text>
</comment>
<evidence type="ECO:0000313" key="1">
    <source>
        <dbReference type="EMBL" id="KAJ7985108.1"/>
    </source>
</evidence>